<protein>
    <submittedName>
        <fullName evidence="3">Uncharacterized protein</fullName>
    </submittedName>
</protein>
<proteinExistence type="inferred from homology"/>
<evidence type="ECO:0000313" key="4">
    <source>
        <dbReference type="Proteomes" id="UP000799757"/>
    </source>
</evidence>
<keyword evidence="1" id="KW-0560">Oxidoreductase</keyword>
<evidence type="ECO:0000256" key="2">
    <source>
        <dbReference type="ARBA" id="ARBA00023604"/>
    </source>
</evidence>
<dbReference type="PANTHER" id="PTHR34598">
    <property type="entry name" value="BLL6449 PROTEIN"/>
    <property type="match status" value="1"/>
</dbReference>
<dbReference type="Proteomes" id="UP000799757">
    <property type="component" value="Unassembled WGS sequence"/>
</dbReference>
<keyword evidence="4" id="KW-1185">Reference proteome</keyword>
<name>A0A6A6X4V4_9PLEO</name>
<reference evidence="3" key="1">
    <citation type="journal article" date="2020" name="Stud. Mycol.">
        <title>101 Dothideomycetes genomes: a test case for predicting lifestyles and emergence of pathogens.</title>
        <authorList>
            <person name="Haridas S."/>
            <person name="Albert R."/>
            <person name="Binder M."/>
            <person name="Bloem J."/>
            <person name="Labutti K."/>
            <person name="Salamov A."/>
            <person name="Andreopoulos B."/>
            <person name="Baker S."/>
            <person name="Barry K."/>
            <person name="Bills G."/>
            <person name="Bluhm B."/>
            <person name="Cannon C."/>
            <person name="Castanera R."/>
            <person name="Culley D."/>
            <person name="Daum C."/>
            <person name="Ezra D."/>
            <person name="Gonzalez J."/>
            <person name="Henrissat B."/>
            <person name="Kuo A."/>
            <person name="Liang C."/>
            <person name="Lipzen A."/>
            <person name="Lutzoni F."/>
            <person name="Magnuson J."/>
            <person name="Mondo S."/>
            <person name="Nolan M."/>
            <person name="Ohm R."/>
            <person name="Pangilinan J."/>
            <person name="Park H.-J."/>
            <person name="Ramirez L."/>
            <person name="Alfaro M."/>
            <person name="Sun H."/>
            <person name="Tritt A."/>
            <person name="Yoshinaga Y."/>
            <person name="Zwiers L.-H."/>
            <person name="Turgeon B."/>
            <person name="Goodwin S."/>
            <person name="Spatafora J."/>
            <person name="Crous P."/>
            <person name="Grigoriev I."/>
        </authorList>
    </citation>
    <scope>NUCLEOTIDE SEQUENCE</scope>
    <source>
        <strain evidence="3">CBS 109.77</strain>
    </source>
</reference>
<gene>
    <name evidence="3" type="ORF">K505DRAFT_249559</name>
</gene>
<sequence length="98" mass="10892">VCDVATVNAEEDLQARDTIFPDGALETFQVHPSPTQKSYYLSQQQTNEATVMLHSESTGLTGVLHTALPNTRAADATEGRESVEVRAFMYYKDREDEP</sequence>
<comment type="similarity">
    <text evidence="2">Belongs to the asaB hydroxylase/desaturase family.</text>
</comment>
<dbReference type="AlphaFoldDB" id="A0A6A6X4V4"/>
<dbReference type="InterPro" id="IPR044053">
    <property type="entry name" value="AsaB-like"/>
</dbReference>
<dbReference type="PANTHER" id="PTHR34598:SF3">
    <property type="entry name" value="OXIDOREDUCTASE AN1597"/>
    <property type="match status" value="1"/>
</dbReference>
<dbReference type="EMBL" id="MU002033">
    <property type="protein sequence ID" value="KAF2791173.1"/>
    <property type="molecule type" value="Genomic_DNA"/>
</dbReference>
<dbReference type="GO" id="GO:0016491">
    <property type="term" value="F:oxidoreductase activity"/>
    <property type="evidence" value="ECO:0007669"/>
    <property type="project" value="UniProtKB-KW"/>
</dbReference>
<organism evidence="3 4">
    <name type="scientific">Melanomma pulvis-pyrius CBS 109.77</name>
    <dbReference type="NCBI Taxonomy" id="1314802"/>
    <lineage>
        <taxon>Eukaryota</taxon>
        <taxon>Fungi</taxon>
        <taxon>Dikarya</taxon>
        <taxon>Ascomycota</taxon>
        <taxon>Pezizomycotina</taxon>
        <taxon>Dothideomycetes</taxon>
        <taxon>Pleosporomycetidae</taxon>
        <taxon>Pleosporales</taxon>
        <taxon>Melanommataceae</taxon>
        <taxon>Melanomma</taxon>
    </lineage>
</organism>
<evidence type="ECO:0000256" key="1">
    <source>
        <dbReference type="ARBA" id="ARBA00023002"/>
    </source>
</evidence>
<evidence type="ECO:0000313" key="3">
    <source>
        <dbReference type="EMBL" id="KAF2791173.1"/>
    </source>
</evidence>
<accession>A0A6A6X4V4</accession>
<feature type="non-terminal residue" evidence="3">
    <location>
        <position position="1"/>
    </location>
</feature>
<dbReference type="OrthoDB" id="412788at2759"/>